<dbReference type="EMBL" id="CAADJD010000028">
    <property type="protein sequence ID" value="VFS87027.1"/>
    <property type="molecule type" value="Genomic_DNA"/>
</dbReference>
<keyword evidence="1" id="KW-1133">Transmembrane helix</keyword>
<dbReference type="Proteomes" id="UP000401081">
    <property type="component" value="Unassembled WGS sequence"/>
</dbReference>
<dbReference type="AlphaFoldDB" id="A0A485CRB4"/>
<evidence type="ECO:0000313" key="3">
    <source>
        <dbReference type="Proteomes" id="UP000401081"/>
    </source>
</evidence>
<keyword evidence="1" id="KW-0472">Membrane</keyword>
<organism evidence="2 3">
    <name type="scientific">Kluyvera cryocrescens</name>
    <name type="common">Kluyvera citrophila</name>
    <dbReference type="NCBI Taxonomy" id="580"/>
    <lineage>
        <taxon>Bacteria</taxon>
        <taxon>Pseudomonadati</taxon>
        <taxon>Pseudomonadota</taxon>
        <taxon>Gammaproteobacteria</taxon>
        <taxon>Enterobacterales</taxon>
        <taxon>Enterobacteriaceae</taxon>
        <taxon>Kluyvera</taxon>
    </lineage>
</organism>
<keyword evidence="1" id="KW-0812">Transmembrane</keyword>
<sequence>MLFDESLTVMKAAGLATLVAGIVLIKSGTRKSPRKTLDKEVNHAGSLSGFTARGWQVPLFWEIVR</sequence>
<proteinExistence type="predicted"/>
<protein>
    <submittedName>
        <fullName evidence="2">Spermidine export protein MdtJ</fullName>
    </submittedName>
</protein>
<evidence type="ECO:0000256" key="1">
    <source>
        <dbReference type="SAM" id="Phobius"/>
    </source>
</evidence>
<feature type="transmembrane region" description="Helical" evidence="1">
    <location>
        <begin position="6"/>
        <end position="25"/>
    </location>
</feature>
<gene>
    <name evidence="2" type="primary">mdtJ_2</name>
    <name evidence="2" type="ORF">NCTC12993_06839</name>
</gene>
<evidence type="ECO:0000313" key="2">
    <source>
        <dbReference type="EMBL" id="VFS87027.1"/>
    </source>
</evidence>
<keyword evidence="3" id="KW-1185">Reference proteome</keyword>
<name>A0A485CRB4_KLUCR</name>
<reference evidence="2 3" key="1">
    <citation type="submission" date="2019-03" db="EMBL/GenBank/DDBJ databases">
        <authorList>
            <consortium name="Pathogen Informatics"/>
        </authorList>
    </citation>
    <scope>NUCLEOTIDE SEQUENCE [LARGE SCALE GENOMIC DNA]</scope>
    <source>
        <strain evidence="2 3">NCTC12993</strain>
    </source>
</reference>
<accession>A0A485CRB4</accession>